<keyword evidence="1" id="KW-0812">Transmembrane</keyword>
<evidence type="ECO:0000256" key="1">
    <source>
        <dbReference type="SAM" id="Phobius"/>
    </source>
</evidence>
<proteinExistence type="predicted"/>
<evidence type="ECO:0000313" key="3">
    <source>
        <dbReference type="Proteomes" id="UP000032545"/>
    </source>
</evidence>
<feature type="transmembrane region" description="Helical" evidence="1">
    <location>
        <begin position="52"/>
        <end position="73"/>
    </location>
</feature>
<reference evidence="3" key="1">
    <citation type="submission" date="2015-02" db="EMBL/GenBank/DDBJ databases">
        <title>Draft Genome of Frankia sp. CpI1-S.</title>
        <authorList>
            <person name="Oshone R.T."/>
            <person name="Ngom M."/>
            <person name="Ghodhbane-Gtari F."/>
            <person name="Gtari M."/>
            <person name="Morris K."/>
            <person name="Thomas K."/>
            <person name="Sen A."/>
            <person name="Tisa L.S."/>
        </authorList>
    </citation>
    <scope>NUCLEOTIDE SEQUENCE [LARGE SCALE GENOMIC DNA]</scope>
    <source>
        <strain evidence="3">CpI1-S</strain>
    </source>
</reference>
<dbReference type="Proteomes" id="UP000032545">
    <property type="component" value="Unassembled WGS sequence"/>
</dbReference>
<dbReference type="EMBL" id="JYFN01000006">
    <property type="protein sequence ID" value="KJE24477.1"/>
    <property type="molecule type" value="Genomic_DNA"/>
</dbReference>
<dbReference type="OrthoDB" id="4336046at2"/>
<protein>
    <submittedName>
        <fullName evidence="2">ABC-2 family transporter protein</fullName>
    </submittedName>
</protein>
<dbReference type="RefSeq" id="WP_044883939.1">
    <property type="nucleotide sequence ID" value="NZ_JYFN01000006.1"/>
</dbReference>
<keyword evidence="1" id="KW-0472">Membrane</keyword>
<gene>
    <name evidence="2" type="ORF">FF36_01208</name>
</gene>
<dbReference type="AlphaFoldDB" id="A0A0D8BM21"/>
<feature type="transmembrane region" description="Helical" evidence="1">
    <location>
        <begin position="94"/>
        <end position="120"/>
    </location>
</feature>
<feature type="transmembrane region" description="Helical" evidence="1">
    <location>
        <begin position="168"/>
        <end position="188"/>
    </location>
</feature>
<comment type="caution">
    <text evidence="2">The sequence shown here is derived from an EMBL/GenBank/DDBJ whole genome shotgun (WGS) entry which is preliminary data.</text>
</comment>
<keyword evidence="3" id="KW-1185">Reference proteome</keyword>
<dbReference type="PANTHER" id="PTHR37305">
    <property type="entry name" value="INTEGRAL MEMBRANE PROTEIN-RELATED"/>
    <property type="match status" value="1"/>
</dbReference>
<evidence type="ECO:0000313" key="2">
    <source>
        <dbReference type="EMBL" id="KJE24477.1"/>
    </source>
</evidence>
<organism evidence="2 3">
    <name type="scientific">Frankia torreyi</name>
    <dbReference type="NCBI Taxonomy" id="1856"/>
    <lineage>
        <taxon>Bacteria</taxon>
        <taxon>Bacillati</taxon>
        <taxon>Actinomycetota</taxon>
        <taxon>Actinomycetes</taxon>
        <taxon>Frankiales</taxon>
        <taxon>Frankiaceae</taxon>
        <taxon>Frankia</taxon>
    </lineage>
</organism>
<name>A0A0D8BM21_9ACTN</name>
<reference evidence="2 3" key="2">
    <citation type="journal article" date="2016" name="Genome Announc.">
        <title>Permanent Draft Genome Sequences for Two Variants of Frankia sp. Strain CpI1, the First Frankia Strain Isolated from Root Nodules of Comptonia peregrina.</title>
        <authorList>
            <person name="Oshone R."/>
            <person name="Hurst S.G.IV."/>
            <person name="Abebe-Akele F."/>
            <person name="Simpson S."/>
            <person name="Morris K."/>
            <person name="Thomas W.K."/>
            <person name="Tisa L.S."/>
        </authorList>
    </citation>
    <scope>NUCLEOTIDE SEQUENCE [LARGE SCALE GENOMIC DNA]</scope>
    <source>
        <strain evidence="3">CpI1-S</strain>
    </source>
</reference>
<feature type="transmembrane region" description="Helical" evidence="1">
    <location>
        <begin position="140"/>
        <end position="161"/>
    </location>
</feature>
<dbReference type="PATRIC" id="fig|1502723.3.peg.4991"/>
<feature type="transmembrane region" description="Helical" evidence="1">
    <location>
        <begin position="230"/>
        <end position="248"/>
    </location>
</feature>
<keyword evidence="1" id="KW-1133">Transmembrane helix</keyword>
<sequence>MTLLTVERIKLFSTRSPWWCMILATALTVGLTSIFAATTKPADLPTFTPSVTQFAFSFGLVVMMVMATLAVTTEYRFSTIRSTFLAVPTRTPALVAKAVVVALLAGIVGEITAVGSWGIAKLIQPDAPLGIDTAQEYRNVFGVGLIYLLSAVLALAVGLIVRQSAGAVVIELVYLLLLENLLPAIPRIGDHIQHWLPYTVGNNFIVAGQPETDDGPPAIEGMPFGPWGSLVYYAAVCVGLFVIGLVLAKRRDA</sequence>
<accession>A0A0D8BM21</accession>
<dbReference type="PANTHER" id="PTHR37305:SF1">
    <property type="entry name" value="MEMBRANE PROTEIN"/>
    <property type="match status" value="1"/>
</dbReference>